<keyword evidence="4" id="KW-1185">Reference proteome</keyword>
<evidence type="ECO:0000313" key="3">
    <source>
        <dbReference type="EMBL" id="BCI59771.1"/>
    </source>
</evidence>
<dbReference type="InterPro" id="IPR022038">
    <property type="entry name" value="Ig-like_bact"/>
</dbReference>
<dbReference type="KEGG" id="sman:C12CBH8_04100"/>
<dbReference type="Pfam" id="PF07523">
    <property type="entry name" value="Big_3"/>
    <property type="match status" value="6"/>
</dbReference>
<keyword evidence="1" id="KW-0812">Transmembrane</keyword>
<evidence type="ECO:0000313" key="4">
    <source>
        <dbReference type="Proteomes" id="UP000593890"/>
    </source>
</evidence>
<dbReference type="EMBL" id="AP023321">
    <property type="protein sequence ID" value="BCI59771.1"/>
    <property type="molecule type" value="Genomic_DNA"/>
</dbReference>
<proteinExistence type="predicted"/>
<keyword evidence="1" id="KW-0472">Membrane</keyword>
<feature type="domain" description="Ig-like" evidence="2">
    <location>
        <begin position="493"/>
        <end position="559"/>
    </location>
</feature>
<organism evidence="3 4">
    <name type="scientific">Solibaculum mannosilyticum</name>
    <dbReference type="NCBI Taxonomy" id="2780922"/>
    <lineage>
        <taxon>Bacteria</taxon>
        <taxon>Bacillati</taxon>
        <taxon>Bacillota</taxon>
        <taxon>Clostridia</taxon>
        <taxon>Eubacteriales</taxon>
        <taxon>Oscillospiraceae</taxon>
        <taxon>Solibaculum</taxon>
    </lineage>
</organism>
<dbReference type="Gene3D" id="2.60.40.3630">
    <property type="match status" value="7"/>
</dbReference>
<gene>
    <name evidence="3" type="ORF">C12CBH8_04100</name>
</gene>
<feature type="domain" description="Ig-like" evidence="2">
    <location>
        <begin position="572"/>
        <end position="638"/>
    </location>
</feature>
<feature type="domain" description="Ig-like" evidence="2">
    <location>
        <begin position="652"/>
        <end position="717"/>
    </location>
</feature>
<evidence type="ECO:0000259" key="2">
    <source>
        <dbReference type="Pfam" id="PF07523"/>
    </source>
</evidence>
<dbReference type="Proteomes" id="UP000593890">
    <property type="component" value="Chromosome"/>
</dbReference>
<protein>
    <recommendedName>
        <fullName evidence="2">Ig-like domain-containing protein</fullName>
    </recommendedName>
</protein>
<sequence length="1037" mass="111199">MKKKLVSLSVAFVVLLNIVVSVPFLSLMAAQPVLELGAGVSQAGVKPGQTVDITVDLGNYSDDNVPGISGLQLNVPLPKEGDGLRYVEGSAKVLLNADGNKSVSYNSETQQLTMIYVYNGQLLSKEEKNILTFRVEVTGQYDKDTVLELPIQSIAQDQENQTIESSVDTVKIPVLVENPTIQLNGEQNTGLSYDGPVTVTFDKGTATLSKDGEEGASLESGAVVDKPGVYTVTVTDAAGNQTKETFTIVAVSSISLTPPAKTQYIQGEEFDPTGGVVTTTYSDGTTQETDLTTGMCKVNMDQLGPQVVIVSYNGKQASFEINIEEKAVDSIEMAQMPDQLVYIQNESLDVTGGKLLVHYNNDKSEEIDLAAAKCEADTSVVSDSTVVTVTYEGKTTTFTIRVERGDVASIQMQQLPTKTEYFAGENLDVSGGKILVTYQGGSQEEMALEASMCTVDMDAVGQQKVIVTYGNQTTSFDIQVKANAVTAIKMEKNPQKTIYQLGEAFTAQGGMIQVTRQNGAVSHVDLTDAMCTVPDMTTAGEKQVVVTYEGSQTTFSITVEEKKAQRISMQNNPTKTTYVEGEELNVAGGTVRVWYSDGSTQDVSLTSEMCTGFDGSKIGTQTITVTYEGMTTSFDILVNAKSAVGLSLKKAPDKTEYIQNESLDVTGGKLVVHFDNGQNQEIDLTEDMCTDYDMSKPGKQTVTVQYMAQSTQFDIVVKERTVTSISLEKAPDKVEYLEGQALDVTGALVKVTYDNGESETLAVESSMVSGYDAAAIEKQTVTVQIGDQSASFDVTVLSKAPVEELTAAIDQIDLEKLTVSDRELVEKLLEQYDQMAPVQQEAVTNYEHLEAALKRIDGMEYSPYSQSFLDGMILIEGAPGAVPEGVSIQVETKALSEQMADALKAKYGLTSTVAASFGVTVDNLGGGSLGKLKVSVKLDSKWGDSEQLKAVLLGEDGSIQEVKATVTDGILSFEVDGLSDFALIKEAVPVQPGDSSSSGTTQSPNTGESPWLLYVWVGILVVSAIVIVVLVKKRSSM</sequence>
<dbReference type="NCBIfam" id="TIGR01167">
    <property type="entry name" value="LPXTG_anchor"/>
    <property type="match status" value="1"/>
</dbReference>
<evidence type="ECO:0000256" key="1">
    <source>
        <dbReference type="SAM" id="Phobius"/>
    </source>
</evidence>
<feature type="domain" description="Ig-like" evidence="2">
    <location>
        <begin position="416"/>
        <end position="480"/>
    </location>
</feature>
<feature type="domain" description="Ig-like" evidence="2">
    <location>
        <begin position="258"/>
        <end position="321"/>
    </location>
</feature>
<name>A0A7I8CZ61_9FIRM</name>
<feature type="transmembrane region" description="Helical" evidence="1">
    <location>
        <begin position="1011"/>
        <end position="1031"/>
    </location>
</feature>
<dbReference type="RefSeq" id="WP_215533429.1">
    <property type="nucleotide sequence ID" value="NZ_AP023321.1"/>
</dbReference>
<keyword evidence="1" id="KW-1133">Transmembrane helix</keyword>
<accession>A0A7I8CZ61</accession>
<dbReference type="AlphaFoldDB" id="A0A7I8CZ61"/>
<reference evidence="4" key="1">
    <citation type="submission" date="2020-07" db="EMBL/GenBank/DDBJ databases">
        <title>Complete genome sequencing of Clostridia bacterium strain 12CBH8.</title>
        <authorList>
            <person name="Sakamoto M."/>
            <person name="Murakami T."/>
            <person name="Mori H."/>
        </authorList>
    </citation>
    <scope>NUCLEOTIDE SEQUENCE [LARGE SCALE GENOMIC DNA]</scope>
    <source>
        <strain evidence="4">12CBH8</strain>
    </source>
</reference>
<feature type="domain" description="Ig-like" evidence="2">
    <location>
        <begin position="731"/>
        <end position="796"/>
    </location>
</feature>